<dbReference type="SUPFAM" id="SSF53098">
    <property type="entry name" value="Ribonuclease H-like"/>
    <property type="match status" value="1"/>
</dbReference>
<dbReference type="InterPro" id="IPR053151">
    <property type="entry name" value="RNase_H-like"/>
</dbReference>
<dbReference type="PANTHER" id="PTHR47723">
    <property type="entry name" value="OS05G0353850 PROTEIN"/>
    <property type="match status" value="1"/>
</dbReference>
<dbReference type="InterPro" id="IPR012337">
    <property type="entry name" value="RNaseH-like_sf"/>
</dbReference>
<sequence>MMQGNSLENPNPNDGRSYPMEDSGGAWRSDRPPDGIPTIPVSPARERHGSPVASKIQRIPKKSMNTEDGLEFSLDQESMDFESNEMEQVGGGVSAKTVEGIDGASEQQRVKASYASMVSRKARADKNVEDGGLPEEDEVVETELRGIYSGLVVTWEEGYRKLIVETDCKDTINLIYSREGTHASLSLVLHIQALLRRDWCVVIQYVPRSLNSLADGLAKLAVPDSLALVRF</sequence>
<reference evidence="3 4" key="1">
    <citation type="journal article" date="2024" name="G3 (Bethesda)">
        <title>Genome assembly of Hibiscus sabdariffa L. provides insights into metabolisms of medicinal natural products.</title>
        <authorList>
            <person name="Kim T."/>
        </authorList>
    </citation>
    <scope>NUCLEOTIDE SEQUENCE [LARGE SCALE GENOMIC DNA]</scope>
    <source>
        <strain evidence="3">TK-2024</strain>
        <tissue evidence="3">Old leaves</tissue>
    </source>
</reference>
<evidence type="ECO:0000259" key="2">
    <source>
        <dbReference type="Pfam" id="PF13456"/>
    </source>
</evidence>
<feature type="region of interest" description="Disordered" evidence="1">
    <location>
        <begin position="1"/>
        <end position="67"/>
    </location>
</feature>
<feature type="compositionally biased region" description="Polar residues" evidence="1">
    <location>
        <begin position="1"/>
        <end position="14"/>
    </location>
</feature>
<evidence type="ECO:0000313" key="4">
    <source>
        <dbReference type="Proteomes" id="UP001396334"/>
    </source>
</evidence>
<accession>A0ABR2QKD2</accession>
<dbReference type="Gene3D" id="3.30.420.10">
    <property type="entry name" value="Ribonuclease H-like superfamily/Ribonuclease H"/>
    <property type="match status" value="1"/>
</dbReference>
<dbReference type="EMBL" id="JBBPBN010000036">
    <property type="protein sequence ID" value="KAK9001084.1"/>
    <property type="molecule type" value="Genomic_DNA"/>
</dbReference>
<name>A0ABR2QKD2_9ROSI</name>
<gene>
    <name evidence="3" type="ORF">V6N11_082876</name>
</gene>
<dbReference type="InterPro" id="IPR044730">
    <property type="entry name" value="RNase_H-like_dom_plant"/>
</dbReference>
<keyword evidence="4" id="KW-1185">Reference proteome</keyword>
<evidence type="ECO:0000313" key="3">
    <source>
        <dbReference type="EMBL" id="KAK9001084.1"/>
    </source>
</evidence>
<protein>
    <recommendedName>
        <fullName evidence="2">RNase H type-1 domain-containing protein</fullName>
    </recommendedName>
</protein>
<feature type="domain" description="RNase H type-1" evidence="2">
    <location>
        <begin position="102"/>
        <end position="221"/>
    </location>
</feature>
<dbReference type="InterPro" id="IPR002156">
    <property type="entry name" value="RNaseH_domain"/>
</dbReference>
<proteinExistence type="predicted"/>
<dbReference type="CDD" id="cd06222">
    <property type="entry name" value="RNase_H_like"/>
    <property type="match status" value="1"/>
</dbReference>
<dbReference type="InterPro" id="IPR036397">
    <property type="entry name" value="RNaseH_sf"/>
</dbReference>
<dbReference type="Pfam" id="PF13456">
    <property type="entry name" value="RVT_3"/>
    <property type="match status" value="1"/>
</dbReference>
<organism evidence="3 4">
    <name type="scientific">Hibiscus sabdariffa</name>
    <name type="common">roselle</name>
    <dbReference type="NCBI Taxonomy" id="183260"/>
    <lineage>
        <taxon>Eukaryota</taxon>
        <taxon>Viridiplantae</taxon>
        <taxon>Streptophyta</taxon>
        <taxon>Embryophyta</taxon>
        <taxon>Tracheophyta</taxon>
        <taxon>Spermatophyta</taxon>
        <taxon>Magnoliopsida</taxon>
        <taxon>eudicotyledons</taxon>
        <taxon>Gunneridae</taxon>
        <taxon>Pentapetalae</taxon>
        <taxon>rosids</taxon>
        <taxon>malvids</taxon>
        <taxon>Malvales</taxon>
        <taxon>Malvaceae</taxon>
        <taxon>Malvoideae</taxon>
        <taxon>Hibiscus</taxon>
    </lineage>
</organism>
<evidence type="ECO:0000256" key="1">
    <source>
        <dbReference type="SAM" id="MobiDB-lite"/>
    </source>
</evidence>
<dbReference type="Proteomes" id="UP001396334">
    <property type="component" value="Unassembled WGS sequence"/>
</dbReference>
<dbReference type="PANTHER" id="PTHR47723:SF19">
    <property type="entry name" value="POLYNUCLEOTIDYL TRANSFERASE, RIBONUCLEASE H-LIKE SUPERFAMILY PROTEIN"/>
    <property type="match status" value="1"/>
</dbReference>
<comment type="caution">
    <text evidence="3">The sequence shown here is derived from an EMBL/GenBank/DDBJ whole genome shotgun (WGS) entry which is preliminary data.</text>
</comment>